<dbReference type="PANTHER" id="PTHR30486">
    <property type="entry name" value="TWITCHING MOTILITY PROTEIN PILT"/>
    <property type="match status" value="1"/>
</dbReference>
<dbReference type="InterPro" id="IPR027417">
    <property type="entry name" value="P-loop_NTPase"/>
</dbReference>
<dbReference type="InterPro" id="IPR001482">
    <property type="entry name" value="T2SS/T4SS_dom"/>
</dbReference>
<sequence length="377" mass="40879">MYQTDQMVPQQAAAHEPAPAPGDLAVLNQMLVTLVEAKGSDLHLTVGTPPMIRVNGSLRPIPGYGNLNSADTALLARAAVSPEQWQTFQDSQELDFAHSIVGVSRFRGNLYVQRNSCGAVFRAIPHEIKPLDELGMPDSVARFAHLPRGLVLVTGPTGSGKTTTLASILDLANRSRADHIITIEDPIEFLHPHKRSVVNQREVGTDTEDFASALKHALRQDPDIILVGELRDLETTATALTAAETGHLVLATLHTQSATQTIDRVIDIFPPHQQLQIRAQLAASLQGVITQALAPRADNKGRAVVCEILTATPAIRSLIREGKSHQIPSFMQAGAGDGMLAFDQHLAEKVREQIVTLQAALEICHSQEELKRLVGRM</sequence>
<dbReference type="InterPro" id="IPR006321">
    <property type="entry name" value="PilT/PilU"/>
</dbReference>
<dbReference type="RefSeq" id="WP_203379007.1">
    <property type="nucleotide sequence ID" value="NZ_JAENHP010000008.1"/>
</dbReference>
<dbReference type="Pfam" id="PF00437">
    <property type="entry name" value="T2SSE"/>
    <property type="match status" value="1"/>
</dbReference>
<evidence type="ECO:0000313" key="3">
    <source>
        <dbReference type="EMBL" id="MBM2618911.1"/>
    </source>
</evidence>
<evidence type="ECO:0000313" key="4">
    <source>
        <dbReference type="Proteomes" id="UP000632138"/>
    </source>
</evidence>
<dbReference type="Proteomes" id="UP000632138">
    <property type="component" value="Unassembled WGS sequence"/>
</dbReference>
<feature type="domain" description="Bacterial type II secretion system protein E" evidence="2">
    <location>
        <begin position="218"/>
        <end position="232"/>
    </location>
</feature>
<name>A0ABS2AGG5_9ACTN</name>
<dbReference type="Gene3D" id="3.40.50.300">
    <property type="entry name" value="P-loop containing nucleotide triphosphate hydrolases"/>
    <property type="match status" value="1"/>
</dbReference>
<dbReference type="Gene3D" id="3.30.450.90">
    <property type="match status" value="1"/>
</dbReference>
<comment type="caution">
    <text evidence="3">The sequence shown here is derived from an EMBL/GenBank/DDBJ whole genome shotgun (WGS) entry which is preliminary data.</text>
</comment>
<comment type="similarity">
    <text evidence="1">Belongs to the GSP E family.</text>
</comment>
<dbReference type="InterPro" id="IPR050921">
    <property type="entry name" value="T4SS_GSP_E_ATPase"/>
</dbReference>
<accession>A0ABS2AGG5</accession>
<evidence type="ECO:0000259" key="2">
    <source>
        <dbReference type="PROSITE" id="PS00662"/>
    </source>
</evidence>
<gene>
    <name evidence="3" type="ORF">JIG36_25455</name>
</gene>
<proteinExistence type="inferred from homology"/>
<dbReference type="CDD" id="cd01131">
    <property type="entry name" value="PilT"/>
    <property type="match status" value="1"/>
</dbReference>
<evidence type="ECO:0000256" key="1">
    <source>
        <dbReference type="ARBA" id="ARBA00006611"/>
    </source>
</evidence>
<organism evidence="3 4">
    <name type="scientific">Paractinoplanes ovalisporus</name>
    <dbReference type="NCBI Taxonomy" id="2810368"/>
    <lineage>
        <taxon>Bacteria</taxon>
        <taxon>Bacillati</taxon>
        <taxon>Actinomycetota</taxon>
        <taxon>Actinomycetes</taxon>
        <taxon>Micromonosporales</taxon>
        <taxon>Micromonosporaceae</taxon>
        <taxon>Paractinoplanes</taxon>
    </lineage>
</organism>
<keyword evidence="4" id="KW-1185">Reference proteome</keyword>
<protein>
    <submittedName>
        <fullName evidence="3">Type IV pilus twitching motility protein PilT</fullName>
    </submittedName>
</protein>
<dbReference type="InterPro" id="IPR003593">
    <property type="entry name" value="AAA+_ATPase"/>
</dbReference>
<reference evidence="3 4" key="1">
    <citation type="submission" date="2021-01" db="EMBL/GenBank/DDBJ databases">
        <title>Actinoplanes sp. nov. LDG1-06 isolated from lichen.</title>
        <authorList>
            <person name="Saeng-In P."/>
            <person name="Phongsopitanun W."/>
            <person name="Kanchanasin P."/>
            <person name="Yuki M."/>
            <person name="Kudo T."/>
            <person name="Ohkuma M."/>
            <person name="Tanasupawat S."/>
        </authorList>
    </citation>
    <scope>NUCLEOTIDE SEQUENCE [LARGE SCALE GENOMIC DNA]</scope>
    <source>
        <strain evidence="3 4">LDG1-06</strain>
    </source>
</reference>
<dbReference type="EMBL" id="JAENHP010000008">
    <property type="protein sequence ID" value="MBM2618911.1"/>
    <property type="molecule type" value="Genomic_DNA"/>
</dbReference>
<dbReference type="SUPFAM" id="SSF52540">
    <property type="entry name" value="P-loop containing nucleoside triphosphate hydrolases"/>
    <property type="match status" value="1"/>
</dbReference>
<dbReference type="NCBIfam" id="TIGR01420">
    <property type="entry name" value="pilT_fam"/>
    <property type="match status" value="1"/>
</dbReference>
<dbReference type="SMART" id="SM00382">
    <property type="entry name" value="AAA"/>
    <property type="match status" value="1"/>
</dbReference>
<dbReference type="PROSITE" id="PS00662">
    <property type="entry name" value="T2SP_E"/>
    <property type="match status" value="1"/>
</dbReference>